<feature type="domain" description="Orc1-like AAA ATPase" evidence="1">
    <location>
        <begin position="167"/>
        <end position="275"/>
    </location>
</feature>
<gene>
    <name evidence="2" type="ORF">SAMN05216195_11727</name>
</gene>
<evidence type="ECO:0000313" key="2">
    <source>
        <dbReference type="EMBL" id="SES48970.1"/>
    </source>
</evidence>
<dbReference type="InterPro" id="IPR027417">
    <property type="entry name" value="P-loop_NTPase"/>
</dbReference>
<organism evidence="2 3">
    <name type="scientific">Lentzea flaviverrucosa</name>
    <dbReference type="NCBI Taxonomy" id="200379"/>
    <lineage>
        <taxon>Bacteria</taxon>
        <taxon>Bacillati</taxon>
        <taxon>Actinomycetota</taxon>
        <taxon>Actinomycetes</taxon>
        <taxon>Pseudonocardiales</taxon>
        <taxon>Pseudonocardiaceae</taxon>
        <taxon>Lentzea</taxon>
    </lineage>
</organism>
<dbReference type="InterPro" id="IPR041664">
    <property type="entry name" value="AAA_16"/>
</dbReference>
<dbReference type="AlphaFoldDB" id="A0A1H9XS41"/>
<dbReference type="EMBL" id="FOFT01000017">
    <property type="protein sequence ID" value="SES48970.1"/>
    <property type="molecule type" value="Genomic_DNA"/>
</dbReference>
<dbReference type="PRINTS" id="PR00364">
    <property type="entry name" value="DISEASERSIST"/>
</dbReference>
<evidence type="ECO:0000259" key="1">
    <source>
        <dbReference type="Pfam" id="PF13191"/>
    </source>
</evidence>
<evidence type="ECO:0000313" key="3">
    <source>
        <dbReference type="Proteomes" id="UP000199028"/>
    </source>
</evidence>
<dbReference type="Gene3D" id="3.40.50.300">
    <property type="entry name" value="P-loop containing nucleotide triphosphate hydrolases"/>
    <property type="match status" value="1"/>
</dbReference>
<accession>A0A1H9XS41</accession>
<dbReference type="RefSeq" id="WP_170176601.1">
    <property type="nucleotide sequence ID" value="NZ_FOFT01000017.1"/>
</dbReference>
<keyword evidence="3" id="KW-1185">Reference proteome</keyword>
<protein>
    <submittedName>
        <fullName evidence="2">NB-ARC domain-containing protein</fullName>
    </submittedName>
</protein>
<reference evidence="3" key="1">
    <citation type="submission" date="2016-10" db="EMBL/GenBank/DDBJ databases">
        <authorList>
            <person name="Varghese N."/>
            <person name="Submissions S."/>
        </authorList>
    </citation>
    <scope>NUCLEOTIDE SEQUENCE [LARGE SCALE GENOMIC DNA]</scope>
    <source>
        <strain evidence="3">CGMCC 4.578</strain>
    </source>
</reference>
<dbReference type="Proteomes" id="UP000199028">
    <property type="component" value="Unassembled WGS sequence"/>
</dbReference>
<dbReference type="PANTHER" id="PTHR47691:SF3">
    <property type="entry name" value="HTH-TYPE TRANSCRIPTIONAL REGULATOR RV0890C-RELATED"/>
    <property type="match status" value="1"/>
</dbReference>
<dbReference type="Pfam" id="PF13191">
    <property type="entry name" value="AAA_16"/>
    <property type="match status" value="1"/>
</dbReference>
<dbReference type="SUPFAM" id="SSF52540">
    <property type="entry name" value="P-loop containing nucleoside triphosphate hydrolases"/>
    <property type="match status" value="1"/>
</dbReference>
<dbReference type="GO" id="GO:0043531">
    <property type="term" value="F:ADP binding"/>
    <property type="evidence" value="ECO:0007669"/>
    <property type="project" value="InterPro"/>
</dbReference>
<sequence length="539" mass="58394">MITPDGYSNHRAGGFAFVNQQTSVEHASIPGGRGHTSRENFAAGLAQLRVACGKPSYETLARLSGRLRRSTIFDALTGRSTPSLEFVIDYVRTCTVHAGRISAQVDAELSDLATWTARWRALHHVGEPVPQGMDASRPPSEYVIASQERVSREWPVPRQLPLGTSLLVGRDEEVERLDSVLDGGLVVVTGMAGVGKTALVTHWAHKRTCHFPDGVLWVDLDEDRVPGSPSATLISLLCALGMDRDLLPRSVTDLSHLLRSCTADRKVLIVIDGAEDPEQVRPLLPAESRCATVVISRRGLVGLSAREGADRLVVAPLSSTPAALLLTEVVRRAHPSEIRLDDRHAREIAALCGGLPLALRVAAERLRWDTAAQLREELSSEYLLLSGLVVADDPKNSPHAVLLSAIRRLPASAARVLRMLTLHPGATCTAPSVAALLGATAVETQREMRLLIQDNLLEQHGPSHFRMHVLVRRAAAELCSASETAEEQRSALRRLLTWFRSGAGLPVTEDAAPQQIDTAAAIAWLTARLRPDDHADGTL</sequence>
<dbReference type="PANTHER" id="PTHR47691">
    <property type="entry name" value="REGULATOR-RELATED"/>
    <property type="match status" value="1"/>
</dbReference>
<proteinExistence type="predicted"/>
<name>A0A1H9XS41_9PSEU</name>